<proteinExistence type="predicted"/>
<dbReference type="GO" id="GO:0016020">
    <property type="term" value="C:membrane"/>
    <property type="evidence" value="ECO:0007669"/>
    <property type="project" value="UniProtKB-SubCell"/>
</dbReference>
<evidence type="ECO:0000256" key="2">
    <source>
        <dbReference type="ARBA" id="ARBA00022692"/>
    </source>
</evidence>
<keyword evidence="3 5" id="KW-1133">Transmembrane helix</keyword>
<reference evidence="7 8" key="1">
    <citation type="submission" date="2013-12" db="EMBL/GenBank/DDBJ databases">
        <title>Draft genome of the parsitic nematode Ancylostoma duodenale.</title>
        <authorList>
            <person name="Mitreva M."/>
        </authorList>
    </citation>
    <scope>NUCLEOTIDE SEQUENCE [LARGE SCALE GENOMIC DNA]</scope>
    <source>
        <strain evidence="7 8">Zhejiang</strain>
    </source>
</reference>
<protein>
    <recommendedName>
        <fullName evidence="6">Amino acid permease/ SLC12A domain-containing protein</fullName>
    </recommendedName>
</protein>
<keyword evidence="2 5" id="KW-0812">Transmembrane</keyword>
<dbReference type="GO" id="GO:0055075">
    <property type="term" value="P:potassium ion homeostasis"/>
    <property type="evidence" value="ECO:0007669"/>
    <property type="project" value="TreeGrafter"/>
</dbReference>
<dbReference type="GO" id="GO:0006884">
    <property type="term" value="P:cell volume homeostasis"/>
    <property type="evidence" value="ECO:0007669"/>
    <property type="project" value="TreeGrafter"/>
</dbReference>
<name>A0A0C2CJK6_9BILA</name>
<accession>A0A0C2CJK6</accession>
<dbReference type="AlphaFoldDB" id="A0A0C2CJK6"/>
<dbReference type="InterPro" id="IPR004842">
    <property type="entry name" value="SLC12A_fam"/>
</dbReference>
<dbReference type="InterPro" id="IPR004841">
    <property type="entry name" value="AA-permease/SLC12A_dom"/>
</dbReference>
<dbReference type="GO" id="GO:0015379">
    <property type="term" value="F:potassium:chloride symporter activity"/>
    <property type="evidence" value="ECO:0007669"/>
    <property type="project" value="TreeGrafter"/>
</dbReference>
<evidence type="ECO:0000313" key="7">
    <source>
        <dbReference type="EMBL" id="KIH49962.1"/>
    </source>
</evidence>
<evidence type="ECO:0000256" key="3">
    <source>
        <dbReference type="ARBA" id="ARBA00022989"/>
    </source>
</evidence>
<dbReference type="Proteomes" id="UP000054047">
    <property type="component" value="Unassembled WGS sequence"/>
</dbReference>
<dbReference type="Gene3D" id="1.20.1740.10">
    <property type="entry name" value="Amino acid/polyamine transporter I"/>
    <property type="match status" value="1"/>
</dbReference>
<keyword evidence="8" id="KW-1185">Reference proteome</keyword>
<evidence type="ECO:0000256" key="1">
    <source>
        <dbReference type="ARBA" id="ARBA00004141"/>
    </source>
</evidence>
<feature type="transmembrane region" description="Helical" evidence="5">
    <location>
        <begin position="55"/>
        <end position="75"/>
    </location>
</feature>
<sequence>MSGELARPSVSIPRGTVQAVLTTLFVYIMTAFLMAATSSRYLLQNDYTVSSYYCYRRFSTMIILIETEYILLYFIGSSRVLNRLSHDKLFGCLLRPAKIEIGDRNPVVSVIITWLCVVVC</sequence>
<dbReference type="EMBL" id="KN751279">
    <property type="protein sequence ID" value="KIH49962.1"/>
    <property type="molecule type" value="Genomic_DNA"/>
</dbReference>
<evidence type="ECO:0000313" key="8">
    <source>
        <dbReference type="Proteomes" id="UP000054047"/>
    </source>
</evidence>
<keyword evidence="4 5" id="KW-0472">Membrane</keyword>
<organism evidence="7 8">
    <name type="scientific">Ancylostoma duodenale</name>
    <dbReference type="NCBI Taxonomy" id="51022"/>
    <lineage>
        <taxon>Eukaryota</taxon>
        <taxon>Metazoa</taxon>
        <taxon>Ecdysozoa</taxon>
        <taxon>Nematoda</taxon>
        <taxon>Chromadorea</taxon>
        <taxon>Rhabditida</taxon>
        <taxon>Rhabditina</taxon>
        <taxon>Rhabditomorpha</taxon>
        <taxon>Strongyloidea</taxon>
        <taxon>Ancylostomatidae</taxon>
        <taxon>Ancylostomatinae</taxon>
        <taxon>Ancylostoma</taxon>
    </lineage>
</organism>
<feature type="domain" description="Amino acid permease/ SLC12A" evidence="6">
    <location>
        <begin position="1"/>
        <end position="120"/>
    </location>
</feature>
<comment type="subcellular location">
    <subcellularLocation>
        <location evidence="1">Membrane</location>
        <topology evidence="1">Multi-pass membrane protein</topology>
    </subcellularLocation>
</comment>
<dbReference type="Pfam" id="PF00324">
    <property type="entry name" value="AA_permease"/>
    <property type="match status" value="1"/>
</dbReference>
<evidence type="ECO:0000259" key="6">
    <source>
        <dbReference type="Pfam" id="PF00324"/>
    </source>
</evidence>
<dbReference type="PANTHER" id="PTHR11827">
    <property type="entry name" value="SOLUTE CARRIER FAMILY 12, CATION COTRANSPORTERS"/>
    <property type="match status" value="1"/>
</dbReference>
<evidence type="ECO:0000256" key="5">
    <source>
        <dbReference type="SAM" id="Phobius"/>
    </source>
</evidence>
<evidence type="ECO:0000256" key="4">
    <source>
        <dbReference type="ARBA" id="ARBA00023136"/>
    </source>
</evidence>
<gene>
    <name evidence="7" type="ORF">ANCDUO_19963</name>
</gene>
<feature type="transmembrane region" description="Helical" evidence="5">
    <location>
        <begin position="20"/>
        <end position="43"/>
    </location>
</feature>
<dbReference type="PANTHER" id="PTHR11827:SF72">
    <property type="entry name" value="GH08340P"/>
    <property type="match status" value="1"/>
</dbReference>
<dbReference type="OrthoDB" id="2020542at2759"/>
<dbReference type="GO" id="GO:0055064">
    <property type="term" value="P:chloride ion homeostasis"/>
    <property type="evidence" value="ECO:0007669"/>
    <property type="project" value="TreeGrafter"/>
</dbReference>